<dbReference type="RefSeq" id="WP_035133286.1">
    <property type="nucleotide sequence ID" value="NZ_JRLV01000008.1"/>
</dbReference>
<comment type="caution">
    <text evidence="1">The sequence shown here is derived from an EMBL/GenBank/DDBJ whole genome shotgun (WGS) entry which is preliminary data.</text>
</comment>
<dbReference type="eggNOG" id="ENOG502ZYJ6">
    <property type="taxonomic scope" value="Bacteria"/>
</dbReference>
<gene>
    <name evidence="1" type="ORF">Q763_08890</name>
</gene>
<accession>A0A0A2LLQ7</accession>
<protein>
    <recommendedName>
        <fullName evidence="3">DUF4738 domain-containing protein</fullName>
    </recommendedName>
</protein>
<sequence length="186" mass="21413">MNNRCLGFLIVMVLFLSGCEKKKETIESEVPVTAVSDTVTVAADGNIDQQDRYEPQQKSIDDEGTVFLDDVTFKVLSEFTDNVSFEQKVEGSGRNVKLFYREKVIHLINTKLQDTITFRKEDFKDKLPDYDNMILQSVLIDFEIINKPIPLVVTFCMPDSDYCYFFDVRFTNGALQYEMINLEIDG</sequence>
<dbReference type="STRING" id="1406840.Q763_08890"/>
<evidence type="ECO:0000313" key="2">
    <source>
        <dbReference type="Proteomes" id="UP000030129"/>
    </source>
</evidence>
<evidence type="ECO:0008006" key="3">
    <source>
        <dbReference type="Google" id="ProtNLM"/>
    </source>
</evidence>
<keyword evidence="2" id="KW-1185">Reference proteome</keyword>
<dbReference type="AlphaFoldDB" id="A0A0A2LLQ7"/>
<evidence type="ECO:0000313" key="1">
    <source>
        <dbReference type="EMBL" id="KGO81187.1"/>
    </source>
</evidence>
<dbReference type="Proteomes" id="UP000030129">
    <property type="component" value="Unassembled WGS sequence"/>
</dbReference>
<proteinExistence type="predicted"/>
<organism evidence="1 2">
    <name type="scientific">Flavobacterium beibuense F44-8</name>
    <dbReference type="NCBI Taxonomy" id="1406840"/>
    <lineage>
        <taxon>Bacteria</taxon>
        <taxon>Pseudomonadati</taxon>
        <taxon>Bacteroidota</taxon>
        <taxon>Flavobacteriia</taxon>
        <taxon>Flavobacteriales</taxon>
        <taxon>Flavobacteriaceae</taxon>
        <taxon>Flavobacterium</taxon>
    </lineage>
</organism>
<name>A0A0A2LLQ7_9FLAO</name>
<dbReference type="EMBL" id="JRLV01000008">
    <property type="protein sequence ID" value="KGO81187.1"/>
    <property type="molecule type" value="Genomic_DNA"/>
</dbReference>
<dbReference type="PROSITE" id="PS51257">
    <property type="entry name" value="PROKAR_LIPOPROTEIN"/>
    <property type="match status" value="1"/>
</dbReference>
<reference evidence="1 2" key="1">
    <citation type="submission" date="2013-09" db="EMBL/GenBank/DDBJ databases">
        <authorList>
            <person name="Zeng Z."/>
            <person name="Chen C."/>
        </authorList>
    </citation>
    <scope>NUCLEOTIDE SEQUENCE [LARGE SCALE GENOMIC DNA]</scope>
    <source>
        <strain evidence="1 2">F44-8</strain>
    </source>
</reference>